<organism evidence="2 3">
    <name type="scientific">Desmophyllum pertusum</name>
    <dbReference type="NCBI Taxonomy" id="174260"/>
    <lineage>
        <taxon>Eukaryota</taxon>
        <taxon>Metazoa</taxon>
        <taxon>Cnidaria</taxon>
        <taxon>Anthozoa</taxon>
        <taxon>Hexacorallia</taxon>
        <taxon>Scleractinia</taxon>
        <taxon>Caryophylliina</taxon>
        <taxon>Caryophylliidae</taxon>
        <taxon>Desmophyllum</taxon>
    </lineage>
</organism>
<proteinExistence type="predicted"/>
<accession>A0A9W9ZGX0</accession>
<dbReference type="EMBL" id="MU826355">
    <property type="protein sequence ID" value="KAJ7379809.1"/>
    <property type="molecule type" value="Genomic_DNA"/>
</dbReference>
<comment type="caution">
    <text evidence="2">The sequence shown here is derived from an EMBL/GenBank/DDBJ whole genome shotgun (WGS) entry which is preliminary data.</text>
</comment>
<name>A0A9W9ZGX0_9CNID</name>
<sequence length="235" mass="23269">MDQVREKVIKVVLEASMPAEVEQILLKTVTMEQLAEEVVDISLVVGGGGGAVDVAAKMEGRGGSAGNMGRYAGGGGQSSCPGGNGGNGGNAGSWALNKAPHCYDKSATGDSCGADYGGGGGGGGRQFGSSDFKSRLSYGGGGAGGGGSQFSDDPNRGGRGGKWRRPGISKGQPGQCLNRKAHRSAPGGSGAGGSVVIFTNKLQGTRGVKSMSPEGAPLNVPLVLVEVAEEALDAT</sequence>
<evidence type="ECO:0000256" key="1">
    <source>
        <dbReference type="SAM" id="MobiDB-lite"/>
    </source>
</evidence>
<dbReference type="Proteomes" id="UP001163046">
    <property type="component" value="Unassembled WGS sequence"/>
</dbReference>
<feature type="region of interest" description="Disordered" evidence="1">
    <location>
        <begin position="127"/>
        <end position="194"/>
    </location>
</feature>
<protein>
    <submittedName>
        <fullName evidence="2">Uncharacterized protein</fullName>
    </submittedName>
</protein>
<keyword evidence="3" id="KW-1185">Reference proteome</keyword>
<gene>
    <name evidence="2" type="ORF">OS493_012556</name>
</gene>
<evidence type="ECO:0000313" key="2">
    <source>
        <dbReference type="EMBL" id="KAJ7379809.1"/>
    </source>
</evidence>
<evidence type="ECO:0000313" key="3">
    <source>
        <dbReference type="Proteomes" id="UP001163046"/>
    </source>
</evidence>
<feature type="compositionally biased region" description="Gly residues" evidence="1">
    <location>
        <begin position="138"/>
        <end position="148"/>
    </location>
</feature>
<reference evidence="2" key="1">
    <citation type="submission" date="2023-01" db="EMBL/GenBank/DDBJ databases">
        <title>Genome assembly of the deep-sea coral Lophelia pertusa.</title>
        <authorList>
            <person name="Herrera S."/>
            <person name="Cordes E."/>
        </authorList>
    </citation>
    <scope>NUCLEOTIDE SEQUENCE</scope>
    <source>
        <strain evidence="2">USNM1676648</strain>
        <tissue evidence="2">Polyp</tissue>
    </source>
</reference>
<dbReference type="AlphaFoldDB" id="A0A9W9ZGX0"/>